<dbReference type="InterPro" id="IPR003918">
    <property type="entry name" value="NADH_UbQ_OxRdtase"/>
</dbReference>
<keyword evidence="5 8" id="KW-1133">Transmembrane helix</keyword>
<feature type="transmembrane region" description="Helical" evidence="8">
    <location>
        <begin position="220"/>
        <end position="239"/>
    </location>
</feature>
<feature type="transmembrane region" description="Helical" evidence="8">
    <location>
        <begin position="178"/>
        <end position="200"/>
    </location>
</feature>
<sequence>MTDLLQFWQQHTPIFSILLPALTAFILVLLGNPGSGSLETDWRQPWRRGISHVSTFLGLVIAVSYLVTTTQGQISVYALSEWTAPFGIVLVLDRLSALMLVLTYVLAVPVIWYASKEWDTRGRYFHAMMHFLLMGLSGAFLTGDLFNLFVFFEILLMASYVLLLHGQGKARFQLGIHYVTINLLASALFLIGLGLIYSSIGSLNMADAARLLPLLENDQHQIAVAGGLLLFVVFGIKAAMLPVGFWLPKTYAVATTPVAAIFTIMTKVGIYAIIRVNGTVFDDAYSHQILMNCLMVIGLITSLYGVIGAIGTDRLRRFIGFMIISSIGTILIAIAMNTTASWAGALYYMVHSTIIGAVFYMLSGWITSQRGEFKDHFKIAPRIKQNTLVSIVYFIVALMMAGLPPFSGFLGKVFILQATANSPYQMTIIITVLLVSLLSILAFTRVGFVLFWRATAPEQDVNSKEYTRYDNLPKQAPPRNDKVVYVLLTTLMAYVIFASPIYNFSYQTAEQIKDNAIYEAALLKRDAQGKVISVQPFDPEYLPETKYGGESVDPNAHLIPYMISENTLKGEHISDFKQRQIKEQYVEQQQSSDNKLKPMEQ</sequence>
<organism evidence="10 11">
    <name type="scientific">Acinetobacter wanghuae</name>
    <dbReference type="NCBI Taxonomy" id="2662362"/>
    <lineage>
        <taxon>Bacteria</taxon>
        <taxon>Pseudomonadati</taxon>
        <taxon>Pseudomonadota</taxon>
        <taxon>Gammaproteobacteria</taxon>
        <taxon>Moraxellales</taxon>
        <taxon>Moraxellaceae</taxon>
        <taxon>Acinetobacter</taxon>
    </lineage>
</organism>
<reference evidence="10 11" key="1">
    <citation type="submission" date="2019-10" db="EMBL/GenBank/DDBJ databases">
        <authorList>
            <person name="Dong K."/>
        </authorList>
    </citation>
    <scope>NUCLEOTIDE SEQUENCE [LARGE SCALE GENOMIC DNA]</scope>
    <source>
        <strain evidence="11">dk771</strain>
    </source>
</reference>
<comment type="caution">
    <text evidence="10">The sequence shown here is derived from an EMBL/GenBank/DDBJ whole genome shotgun (WGS) entry which is preliminary data.</text>
</comment>
<dbReference type="InterPro" id="IPR001750">
    <property type="entry name" value="ND/Mrp_TM"/>
</dbReference>
<evidence type="ECO:0000313" key="10">
    <source>
        <dbReference type="EMBL" id="MQW92385.1"/>
    </source>
</evidence>
<evidence type="ECO:0000256" key="8">
    <source>
        <dbReference type="SAM" id="Phobius"/>
    </source>
</evidence>
<feature type="domain" description="NADH:quinone oxidoreductase/Mrp antiporter transmembrane" evidence="9">
    <location>
        <begin position="143"/>
        <end position="432"/>
    </location>
</feature>
<feature type="transmembrane region" description="Helical" evidence="8">
    <location>
        <begin position="426"/>
        <end position="452"/>
    </location>
</feature>
<evidence type="ECO:0000256" key="5">
    <source>
        <dbReference type="ARBA" id="ARBA00022989"/>
    </source>
</evidence>
<keyword evidence="3" id="KW-1003">Cell membrane</keyword>
<evidence type="ECO:0000256" key="6">
    <source>
        <dbReference type="ARBA" id="ARBA00023136"/>
    </source>
</evidence>
<feature type="transmembrane region" description="Helical" evidence="8">
    <location>
        <begin position="345"/>
        <end position="366"/>
    </location>
</feature>
<feature type="transmembrane region" description="Helical" evidence="8">
    <location>
        <begin position="318"/>
        <end position="339"/>
    </location>
</feature>
<dbReference type="GO" id="GO:0005886">
    <property type="term" value="C:plasma membrane"/>
    <property type="evidence" value="ECO:0007669"/>
    <property type="project" value="UniProtKB-SubCell"/>
</dbReference>
<dbReference type="PANTHER" id="PTHR42703:SF1">
    <property type="entry name" value="NA(+)_H(+) ANTIPORTER SUBUNIT D1"/>
    <property type="match status" value="1"/>
</dbReference>
<evidence type="ECO:0000313" key="11">
    <source>
        <dbReference type="Proteomes" id="UP000480556"/>
    </source>
</evidence>
<dbReference type="AlphaFoldDB" id="A0AA91AJH2"/>
<feature type="transmembrane region" description="Helical" evidence="8">
    <location>
        <begin position="12"/>
        <end position="30"/>
    </location>
</feature>
<dbReference type="PANTHER" id="PTHR42703">
    <property type="entry name" value="NADH DEHYDROGENASE"/>
    <property type="match status" value="1"/>
</dbReference>
<evidence type="ECO:0000256" key="4">
    <source>
        <dbReference type="ARBA" id="ARBA00022692"/>
    </source>
</evidence>
<dbReference type="PRINTS" id="PR01437">
    <property type="entry name" value="NUOXDRDTASE4"/>
</dbReference>
<evidence type="ECO:0000256" key="2">
    <source>
        <dbReference type="ARBA" id="ARBA00005346"/>
    </source>
</evidence>
<feature type="transmembrane region" description="Helical" evidence="8">
    <location>
        <begin position="124"/>
        <end position="142"/>
    </location>
</feature>
<keyword evidence="4 7" id="KW-0812">Transmembrane</keyword>
<dbReference type="GO" id="GO:0008137">
    <property type="term" value="F:NADH dehydrogenase (ubiquinone) activity"/>
    <property type="evidence" value="ECO:0007669"/>
    <property type="project" value="InterPro"/>
</dbReference>
<gene>
    <name evidence="10" type="ORF">GHJ48_08285</name>
</gene>
<keyword evidence="6 8" id="KW-0472">Membrane</keyword>
<feature type="transmembrane region" description="Helical" evidence="8">
    <location>
        <begin position="387"/>
        <end position="406"/>
    </location>
</feature>
<feature type="transmembrane region" description="Helical" evidence="8">
    <location>
        <begin position="289"/>
        <end position="311"/>
    </location>
</feature>
<feature type="transmembrane region" description="Helical" evidence="8">
    <location>
        <begin position="251"/>
        <end position="274"/>
    </location>
</feature>
<evidence type="ECO:0000256" key="1">
    <source>
        <dbReference type="ARBA" id="ARBA00004651"/>
    </source>
</evidence>
<dbReference type="EMBL" id="WITK01000012">
    <property type="protein sequence ID" value="MQW92385.1"/>
    <property type="molecule type" value="Genomic_DNA"/>
</dbReference>
<dbReference type="GO" id="GO:0042773">
    <property type="term" value="P:ATP synthesis coupled electron transport"/>
    <property type="evidence" value="ECO:0007669"/>
    <property type="project" value="InterPro"/>
</dbReference>
<dbReference type="RefSeq" id="WP_153389373.1">
    <property type="nucleotide sequence ID" value="NZ_WITK01000012.1"/>
</dbReference>
<dbReference type="Proteomes" id="UP000480556">
    <property type="component" value="Unassembled WGS sequence"/>
</dbReference>
<feature type="transmembrane region" description="Helical" evidence="8">
    <location>
        <begin position="50"/>
        <end position="68"/>
    </location>
</feature>
<dbReference type="InterPro" id="IPR050586">
    <property type="entry name" value="CPA3_Na-H_Antiporter_D"/>
</dbReference>
<protein>
    <submittedName>
        <fullName evidence="10">Monovalent cation/H+ antiporter subunit D</fullName>
    </submittedName>
</protein>
<comment type="similarity">
    <text evidence="2">Belongs to the CPA3 antiporters (TC 2.A.63) subunit D family.</text>
</comment>
<comment type="subcellular location">
    <subcellularLocation>
        <location evidence="1">Cell membrane</location>
        <topology evidence="1">Multi-pass membrane protein</topology>
    </subcellularLocation>
    <subcellularLocation>
        <location evidence="7">Membrane</location>
        <topology evidence="7">Multi-pass membrane protein</topology>
    </subcellularLocation>
</comment>
<evidence type="ECO:0000259" key="9">
    <source>
        <dbReference type="Pfam" id="PF00361"/>
    </source>
</evidence>
<feature type="transmembrane region" description="Helical" evidence="8">
    <location>
        <begin position="483"/>
        <end position="502"/>
    </location>
</feature>
<proteinExistence type="inferred from homology"/>
<dbReference type="Pfam" id="PF00361">
    <property type="entry name" value="Proton_antipo_M"/>
    <property type="match status" value="1"/>
</dbReference>
<evidence type="ECO:0000256" key="7">
    <source>
        <dbReference type="RuleBase" id="RU000320"/>
    </source>
</evidence>
<dbReference type="NCBIfam" id="NF009309">
    <property type="entry name" value="PRK12666.1"/>
    <property type="match status" value="1"/>
</dbReference>
<name>A0AA91AJH2_9GAMM</name>
<feature type="transmembrane region" description="Helical" evidence="8">
    <location>
        <begin position="88"/>
        <end position="112"/>
    </location>
</feature>
<accession>A0AA91AJH2</accession>
<feature type="transmembrane region" description="Helical" evidence="8">
    <location>
        <begin position="148"/>
        <end position="166"/>
    </location>
</feature>
<evidence type="ECO:0000256" key="3">
    <source>
        <dbReference type="ARBA" id="ARBA00022475"/>
    </source>
</evidence>